<gene>
    <name evidence="1" type="ORF">RFI_22233</name>
</gene>
<reference evidence="1 2" key="1">
    <citation type="journal article" date="2013" name="Curr. Biol.">
        <title>The Genome of the Foraminiferan Reticulomyxa filosa.</title>
        <authorList>
            <person name="Glockner G."/>
            <person name="Hulsmann N."/>
            <person name="Schleicher M."/>
            <person name="Noegel A.A."/>
            <person name="Eichinger L."/>
            <person name="Gallinger C."/>
            <person name="Pawlowski J."/>
            <person name="Sierra R."/>
            <person name="Euteneuer U."/>
            <person name="Pillet L."/>
            <person name="Moustafa A."/>
            <person name="Platzer M."/>
            <person name="Groth M."/>
            <person name="Szafranski K."/>
            <person name="Schliwa M."/>
        </authorList>
    </citation>
    <scope>NUCLEOTIDE SEQUENCE [LARGE SCALE GENOMIC DNA]</scope>
</reference>
<sequence length="285" mass="33518">MSASLNISDFAVSLSKQIRDKLLRSEAVQASRLLDSNSPPDEPHPLREPSSTIDVNLSCLFFSPSFGKEKKKKGYKKLNTLGKKKDLLNKLRSVFGISIMTYHSDDDAKKNESFKGLEELDKNKKESQPNWVRDEEMKYMLKQHEQTEDGNSCKKNVLSLLHSVSQNRIWDWLLWFEKWLYSIEVCSLSSKQCYFIIELSITLLYVYFEYMFQNQLSKEIVDKVQADEKCSTLDSCFVQCLQHRECLRQRHLKKKRETKQKEATEIHGKNKIKQNNCYYFHFLSQ</sequence>
<evidence type="ECO:0000313" key="1">
    <source>
        <dbReference type="EMBL" id="ETO15130.1"/>
    </source>
</evidence>
<dbReference type="EMBL" id="ASPP01019437">
    <property type="protein sequence ID" value="ETO15130.1"/>
    <property type="molecule type" value="Genomic_DNA"/>
</dbReference>
<proteinExistence type="predicted"/>
<evidence type="ECO:0000313" key="2">
    <source>
        <dbReference type="Proteomes" id="UP000023152"/>
    </source>
</evidence>
<dbReference type="Proteomes" id="UP000023152">
    <property type="component" value="Unassembled WGS sequence"/>
</dbReference>
<protein>
    <submittedName>
        <fullName evidence="1">Uncharacterized protein</fullName>
    </submittedName>
</protein>
<comment type="caution">
    <text evidence="1">The sequence shown here is derived from an EMBL/GenBank/DDBJ whole genome shotgun (WGS) entry which is preliminary data.</text>
</comment>
<keyword evidence="2" id="KW-1185">Reference proteome</keyword>
<accession>X6MPV5</accession>
<dbReference type="AlphaFoldDB" id="X6MPV5"/>
<organism evidence="1 2">
    <name type="scientific">Reticulomyxa filosa</name>
    <dbReference type="NCBI Taxonomy" id="46433"/>
    <lineage>
        <taxon>Eukaryota</taxon>
        <taxon>Sar</taxon>
        <taxon>Rhizaria</taxon>
        <taxon>Retaria</taxon>
        <taxon>Foraminifera</taxon>
        <taxon>Monothalamids</taxon>
        <taxon>Reticulomyxidae</taxon>
        <taxon>Reticulomyxa</taxon>
    </lineage>
</organism>
<name>X6MPV5_RETFI</name>